<dbReference type="AlphaFoldDB" id="A0ABD1Y3X3"/>
<proteinExistence type="predicted"/>
<gene>
    <name evidence="2" type="ORF">R1flu_001668</name>
</gene>
<keyword evidence="3" id="KW-1185">Reference proteome</keyword>
<organism evidence="2 3">
    <name type="scientific">Riccia fluitans</name>
    <dbReference type="NCBI Taxonomy" id="41844"/>
    <lineage>
        <taxon>Eukaryota</taxon>
        <taxon>Viridiplantae</taxon>
        <taxon>Streptophyta</taxon>
        <taxon>Embryophyta</taxon>
        <taxon>Marchantiophyta</taxon>
        <taxon>Marchantiopsida</taxon>
        <taxon>Marchantiidae</taxon>
        <taxon>Marchantiales</taxon>
        <taxon>Ricciaceae</taxon>
        <taxon>Riccia</taxon>
    </lineage>
</organism>
<sequence length="112" mass="12912">MRGKGAEGVRGEKVNDGRGTEKEHRWMEEHANGFHDKMSTRRQWRNGNVGRKADNAKWSLGKTLETEMRLIANDGCSKRALKVGRERLLVRSYVRASVGRRRNVEGVKWPHE</sequence>
<evidence type="ECO:0000256" key="1">
    <source>
        <dbReference type="SAM" id="MobiDB-lite"/>
    </source>
</evidence>
<reference evidence="2 3" key="1">
    <citation type="submission" date="2024-09" db="EMBL/GenBank/DDBJ databases">
        <title>Chromosome-scale assembly of Riccia fluitans.</title>
        <authorList>
            <person name="Paukszto L."/>
            <person name="Sawicki J."/>
            <person name="Karawczyk K."/>
            <person name="Piernik-Szablinska J."/>
            <person name="Szczecinska M."/>
            <person name="Mazdziarz M."/>
        </authorList>
    </citation>
    <scope>NUCLEOTIDE SEQUENCE [LARGE SCALE GENOMIC DNA]</scope>
    <source>
        <strain evidence="2">Rf_01</strain>
        <tissue evidence="2">Aerial parts of the thallus</tissue>
    </source>
</reference>
<accession>A0ABD1Y3X3</accession>
<evidence type="ECO:0000313" key="3">
    <source>
        <dbReference type="Proteomes" id="UP001605036"/>
    </source>
</evidence>
<feature type="region of interest" description="Disordered" evidence="1">
    <location>
        <begin position="1"/>
        <end position="39"/>
    </location>
</feature>
<protein>
    <submittedName>
        <fullName evidence="2">Uncharacterized protein</fullName>
    </submittedName>
</protein>
<evidence type="ECO:0000313" key="2">
    <source>
        <dbReference type="EMBL" id="KAL2621463.1"/>
    </source>
</evidence>
<dbReference type="EMBL" id="JBHFFA010000006">
    <property type="protein sequence ID" value="KAL2621463.1"/>
    <property type="molecule type" value="Genomic_DNA"/>
</dbReference>
<dbReference type="Proteomes" id="UP001605036">
    <property type="component" value="Unassembled WGS sequence"/>
</dbReference>
<name>A0ABD1Y3X3_9MARC</name>
<comment type="caution">
    <text evidence="2">The sequence shown here is derived from an EMBL/GenBank/DDBJ whole genome shotgun (WGS) entry which is preliminary data.</text>
</comment>